<feature type="compositionally biased region" description="Polar residues" evidence="7">
    <location>
        <begin position="453"/>
        <end position="466"/>
    </location>
</feature>
<feature type="region of interest" description="Disordered" evidence="7">
    <location>
        <begin position="448"/>
        <end position="475"/>
    </location>
</feature>
<dbReference type="GO" id="GO:0030313">
    <property type="term" value="C:cell envelope"/>
    <property type="evidence" value="ECO:0007669"/>
    <property type="project" value="UniProtKB-SubCell"/>
</dbReference>
<keyword evidence="5" id="KW-0677">Repeat</keyword>
<keyword evidence="8" id="KW-0472">Membrane</keyword>
<feature type="compositionally biased region" description="Basic and acidic residues" evidence="7">
    <location>
        <begin position="775"/>
        <end position="786"/>
    </location>
</feature>
<dbReference type="PROSITE" id="PS50012">
    <property type="entry name" value="RCC1_3"/>
    <property type="match status" value="13"/>
</dbReference>
<accession>A0A0F4KYC5</accession>
<gene>
    <name evidence="11" type="ORF">JF70_04320</name>
</gene>
<dbReference type="InterPro" id="IPR019931">
    <property type="entry name" value="LPXTG_anchor"/>
</dbReference>
<evidence type="ECO:0000259" key="10">
    <source>
        <dbReference type="Pfam" id="PF25390"/>
    </source>
</evidence>
<reference evidence="11 12" key="1">
    <citation type="submission" date="2014-12" db="EMBL/GenBank/DDBJ databases">
        <title>Comparative genomics of the lactic acid bacteria isolated from the honey bee gut.</title>
        <authorList>
            <person name="Ellegaard K.M."/>
            <person name="Tamarit D."/>
            <person name="Javelind E."/>
            <person name="Olofsson T."/>
            <person name="Andersson S.G."/>
            <person name="Vasquez A."/>
        </authorList>
    </citation>
    <scope>NUCLEOTIDE SEQUENCE [LARGE SCALE GENOMIC DNA]</scope>
    <source>
        <strain evidence="11 12">Bin7</strain>
    </source>
</reference>
<dbReference type="PROSITE" id="PS00626">
    <property type="entry name" value="RCC1_2"/>
    <property type="match status" value="1"/>
</dbReference>
<feature type="transmembrane region" description="Helical" evidence="8">
    <location>
        <begin position="1025"/>
        <end position="1042"/>
    </location>
</feature>
<comment type="caution">
    <text evidence="11">The sequence shown here is derived from an EMBL/GenBank/DDBJ whole genome shotgun (WGS) entry which is preliminary data.</text>
</comment>
<comment type="subcellular location">
    <subcellularLocation>
        <location evidence="1">Cell envelope</location>
    </subcellularLocation>
</comment>
<evidence type="ECO:0000256" key="6">
    <source>
        <dbReference type="ARBA" id="ARBA00023088"/>
    </source>
</evidence>
<feature type="domain" description="RCC1-like" evidence="10">
    <location>
        <begin position="2"/>
        <end position="308"/>
    </location>
</feature>
<dbReference type="InterPro" id="IPR013378">
    <property type="entry name" value="InlB-like_B-rpt"/>
</dbReference>
<dbReference type="Pfam" id="PF09479">
    <property type="entry name" value="Flg_new"/>
    <property type="match status" value="1"/>
</dbReference>
<keyword evidence="12" id="KW-1185">Reference proteome</keyword>
<evidence type="ECO:0000313" key="12">
    <source>
        <dbReference type="Proteomes" id="UP000033567"/>
    </source>
</evidence>
<dbReference type="InterPro" id="IPR058923">
    <property type="entry name" value="RCC1-like_dom"/>
</dbReference>
<proteinExistence type="predicted"/>
<dbReference type="Pfam" id="PF00746">
    <property type="entry name" value="Gram_pos_anchor"/>
    <property type="match status" value="1"/>
</dbReference>
<keyword evidence="8" id="KW-1133">Transmembrane helix</keyword>
<dbReference type="InterPro" id="IPR009091">
    <property type="entry name" value="RCC1/BLIP-II"/>
</dbReference>
<feature type="region of interest" description="Disordered" evidence="7">
    <location>
        <begin position="646"/>
        <end position="668"/>
    </location>
</feature>
<dbReference type="EMBL" id="JWMF01000004">
    <property type="protein sequence ID" value="KJY51622.1"/>
    <property type="molecule type" value="Genomic_DNA"/>
</dbReference>
<dbReference type="Proteomes" id="UP000033567">
    <property type="component" value="Unassembled WGS sequence"/>
</dbReference>
<dbReference type="SUPFAM" id="SSF50985">
    <property type="entry name" value="RCC1/BLIP-II"/>
    <property type="match status" value="3"/>
</dbReference>
<dbReference type="PRINTS" id="PR00633">
    <property type="entry name" value="RCCNDNSATION"/>
</dbReference>
<keyword evidence="6" id="KW-0572">Peptidoglycan-anchor</keyword>
<dbReference type="InterPro" id="IPR042229">
    <property type="entry name" value="Listeria/Bacterioides_rpt_sf"/>
</dbReference>
<name>A0A0F4KYC5_9BIFI</name>
<keyword evidence="4" id="KW-0732">Signal</keyword>
<evidence type="ECO:0000256" key="1">
    <source>
        <dbReference type="ARBA" id="ARBA00004196"/>
    </source>
</evidence>
<dbReference type="NCBIfam" id="TIGR01167">
    <property type="entry name" value="LPXTG_anchor"/>
    <property type="match status" value="1"/>
</dbReference>
<evidence type="ECO:0000256" key="4">
    <source>
        <dbReference type="ARBA" id="ARBA00022729"/>
    </source>
</evidence>
<feature type="compositionally biased region" description="Polar residues" evidence="7">
    <location>
        <begin position="646"/>
        <end position="657"/>
    </location>
</feature>
<dbReference type="PATRIC" id="fig|1684.5.peg.453"/>
<dbReference type="Pfam" id="PF00415">
    <property type="entry name" value="RCC1"/>
    <property type="match status" value="1"/>
</dbReference>
<keyword evidence="8" id="KW-0812">Transmembrane</keyword>
<dbReference type="PANTHER" id="PTHR22870">
    <property type="entry name" value="REGULATOR OF CHROMOSOME CONDENSATION"/>
    <property type="match status" value="1"/>
</dbReference>
<keyword evidence="3" id="KW-0964">Secreted</keyword>
<feature type="region of interest" description="Disordered" evidence="7">
    <location>
        <begin position="14"/>
        <end position="42"/>
    </location>
</feature>
<evidence type="ECO:0000256" key="2">
    <source>
        <dbReference type="ARBA" id="ARBA00022512"/>
    </source>
</evidence>
<keyword evidence="2" id="KW-0134">Cell wall</keyword>
<feature type="region of interest" description="Disordered" evidence="7">
    <location>
        <begin position="768"/>
        <end position="791"/>
    </location>
</feature>
<feature type="region of interest" description="Disordered" evidence="7">
    <location>
        <begin position="697"/>
        <end position="726"/>
    </location>
</feature>
<sequence>MALGSDGNIYSWGSNQKGQLGRTASSSLYDPNPTPGKVDRPANVPSDFTWVQVSAGNTFALALGSDGILYSWGDNDFYELGRDGIYNLFGGDQTPRPVDKQDTIKFTRIKAAANHAMAFDSLGNLYSWGWNEYGQLGHDGGTQQVKEPAKVDKPANASSNFSWVQANGGFYDTIAIGSDGNLYSWGNNDFDQLGRDTTDTRKNPIPGKIDKPAGVPSDFTWLQTGSAHYNSMALGSDGNIYTWGSDLQEVMLGRDLSLNAANRPAAVYKPANVNYIDCMTTDYHSMGLGSDGNLYSWGTGGDGELGHATPVSGPGIVTKPDSGKDDFTWKQASINNGYTMGLGSDGYLYTWGFNYYGELGHGAAGDKERGVVSTLGTPDLTGTKFDGTTIKDLSKNTNGNTWSATAPPHAKGKADVTVQWTINGASQPDVHLTYRYDGPKYTVSFSNKDKSCPASSDMPQNQSVTEGGQAVRPYPDPKADGCLFDGWFIKDANGDSKVAYDFSQPVTGDVALIAHWSQTNSGGWSINPIKGSSMGGQQVTITPPKTSRGIRFNQVSAGGYQMSDAMGFSVGVASDGNAYAWGSNQHGQLGIGNTAKQNKPVKIPLPDGVDSTFTYTQVAAGGFHVLAIGSDQIVYSWGANDHGQLGDNTTVDHSTPHSVPDPSDTSRPFKAVQVSAGAYDSAAIDLNGNVYTWGSEGNSRDGDFNPSFTQPQKTPAPAAAPDGSGQGLQAVQVSLGWSFILALDADGNAYAWGYNNYGQLGNNSTSSTYTATPAKVRDPNSPEDPNKGLQATQISAGTDHGLAIDKNGAVLSWGHNNSGQLGNSSTYDQPVPKPVKNSGKTGNFTAVSISAGVIYSLAVDSAGNTWGWGYNAYGQVGNGDVYPLQTPTKVLSTDSSANTGESLQATQISAAQYHSLAIGRDGNAYAWGDNTYGQLGNGSLQQSRKPTSVAFNQALLITSVRFDKTVVNSLLQNPDQSVSLTTPAHNPGQADVIVDWTLGGIMQPQAHLAYTYEGMLPHAGSSGTLILLAAGMLAAAGAAAAGRNRRESRNLRS</sequence>
<evidence type="ECO:0000256" key="5">
    <source>
        <dbReference type="ARBA" id="ARBA00022737"/>
    </source>
</evidence>
<evidence type="ECO:0000256" key="8">
    <source>
        <dbReference type="SAM" id="Phobius"/>
    </source>
</evidence>
<dbReference type="Gene3D" id="2.130.10.30">
    <property type="entry name" value="Regulator of chromosome condensation 1/beta-lactamase-inhibitor protein II"/>
    <property type="match status" value="4"/>
</dbReference>
<evidence type="ECO:0000259" key="9">
    <source>
        <dbReference type="Pfam" id="PF00746"/>
    </source>
</evidence>
<dbReference type="Pfam" id="PF25390">
    <property type="entry name" value="WD40_RLD"/>
    <property type="match status" value="2"/>
</dbReference>
<evidence type="ECO:0000256" key="3">
    <source>
        <dbReference type="ARBA" id="ARBA00022525"/>
    </source>
</evidence>
<dbReference type="PANTHER" id="PTHR22870:SF408">
    <property type="entry name" value="OS09G0560450 PROTEIN"/>
    <property type="match status" value="1"/>
</dbReference>
<dbReference type="AlphaFoldDB" id="A0A0F4KYC5"/>
<feature type="domain" description="Gram-positive cocci surface proteins LPxTG" evidence="9">
    <location>
        <begin position="1016"/>
        <end position="1047"/>
    </location>
</feature>
<feature type="domain" description="RCC1-like" evidence="10">
    <location>
        <begin position="670"/>
        <end position="951"/>
    </location>
</feature>
<protein>
    <submittedName>
        <fullName evidence="11">RCC1 repeat domain protein, 2 domains</fullName>
    </submittedName>
</protein>
<dbReference type="InterPro" id="IPR000408">
    <property type="entry name" value="Reg_chr_condens"/>
</dbReference>
<dbReference type="Gene3D" id="2.60.40.4270">
    <property type="entry name" value="Listeria-Bacteroides repeat domain"/>
    <property type="match status" value="1"/>
</dbReference>
<feature type="compositionally biased region" description="Polar residues" evidence="7">
    <location>
        <begin position="14"/>
        <end position="29"/>
    </location>
</feature>
<dbReference type="InterPro" id="IPR051210">
    <property type="entry name" value="Ub_ligase/GEF_domain"/>
</dbReference>
<evidence type="ECO:0000313" key="11">
    <source>
        <dbReference type="EMBL" id="KJY51622.1"/>
    </source>
</evidence>
<organism evidence="11 12">
    <name type="scientific">Bifidobacterium mellis</name>
    <dbReference type="NCBI Taxonomy" id="1293823"/>
    <lineage>
        <taxon>Bacteria</taxon>
        <taxon>Bacillati</taxon>
        <taxon>Actinomycetota</taxon>
        <taxon>Actinomycetes</taxon>
        <taxon>Bifidobacteriales</taxon>
        <taxon>Bifidobacteriaceae</taxon>
        <taxon>Bifidobacterium</taxon>
    </lineage>
</organism>
<evidence type="ECO:0000256" key="7">
    <source>
        <dbReference type="SAM" id="MobiDB-lite"/>
    </source>
</evidence>